<evidence type="ECO:0008006" key="4">
    <source>
        <dbReference type="Google" id="ProtNLM"/>
    </source>
</evidence>
<dbReference type="OrthoDB" id="5193968at2"/>
<accession>A0A1G6UQ50</accession>
<evidence type="ECO:0000313" key="2">
    <source>
        <dbReference type="EMBL" id="SDD43518.1"/>
    </source>
</evidence>
<keyword evidence="1" id="KW-0472">Membrane</keyword>
<dbReference type="RefSeq" id="WP_091031677.1">
    <property type="nucleotide sequence ID" value="NZ_FNAD01000004.1"/>
</dbReference>
<organism evidence="2 3">
    <name type="scientific">Glycomyces harbinensis</name>
    <dbReference type="NCBI Taxonomy" id="58114"/>
    <lineage>
        <taxon>Bacteria</taxon>
        <taxon>Bacillati</taxon>
        <taxon>Actinomycetota</taxon>
        <taxon>Actinomycetes</taxon>
        <taxon>Glycomycetales</taxon>
        <taxon>Glycomycetaceae</taxon>
        <taxon>Glycomyces</taxon>
    </lineage>
</organism>
<reference evidence="3" key="1">
    <citation type="submission" date="2016-10" db="EMBL/GenBank/DDBJ databases">
        <authorList>
            <person name="Varghese N."/>
            <person name="Submissions S."/>
        </authorList>
    </citation>
    <scope>NUCLEOTIDE SEQUENCE [LARGE SCALE GENOMIC DNA]</scope>
    <source>
        <strain evidence="3">CGMCC 4.3516</strain>
    </source>
</reference>
<dbReference type="EMBL" id="FNAD01000004">
    <property type="protein sequence ID" value="SDD43518.1"/>
    <property type="molecule type" value="Genomic_DNA"/>
</dbReference>
<feature type="transmembrane region" description="Helical" evidence="1">
    <location>
        <begin position="21"/>
        <end position="41"/>
    </location>
</feature>
<keyword evidence="1" id="KW-1133">Transmembrane helix</keyword>
<protein>
    <recommendedName>
        <fullName evidence="4">DUF4190 domain-containing protein</fullName>
    </recommendedName>
</protein>
<keyword evidence="3" id="KW-1185">Reference proteome</keyword>
<feature type="transmembrane region" description="Helical" evidence="1">
    <location>
        <begin position="47"/>
        <end position="65"/>
    </location>
</feature>
<gene>
    <name evidence="2" type="ORF">SAMN05216270_10410</name>
</gene>
<feature type="transmembrane region" description="Helical" evidence="1">
    <location>
        <begin position="77"/>
        <end position="99"/>
    </location>
</feature>
<dbReference type="STRING" id="58114.SAMN05216270_10410"/>
<dbReference type="Proteomes" id="UP000198949">
    <property type="component" value="Unassembled WGS sequence"/>
</dbReference>
<sequence>MAYPPAPAPAPYPAAPVKQGNGFGVTALVLGLVGLIVFSWIPGINLFTAIPLAVLAIIFGIVALAKAGSRGGKGKGTGGTGLITGLLAVIVAIAVNVWIVNFFEEEGDQIMQDTVEECAADGLMTEEECQQIWDDAEDDVYGG</sequence>
<dbReference type="AlphaFoldDB" id="A0A1G6UQ50"/>
<evidence type="ECO:0000256" key="1">
    <source>
        <dbReference type="SAM" id="Phobius"/>
    </source>
</evidence>
<evidence type="ECO:0000313" key="3">
    <source>
        <dbReference type="Proteomes" id="UP000198949"/>
    </source>
</evidence>
<keyword evidence="1" id="KW-0812">Transmembrane</keyword>
<name>A0A1G6UQ50_9ACTN</name>
<proteinExistence type="predicted"/>